<comment type="caution">
    <text evidence="8">The sequence shown here is derived from an EMBL/GenBank/DDBJ whole genome shotgun (WGS) entry which is preliminary data.</text>
</comment>
<comment type="function">
    <text evidence="6">Forms part of the polypeptide exit tunnel.</text>
</comment>
<evidence type="ECO:0000256" key="5">
    <source>
        <dbReference type="ARBA" id="ARBA00035244"/>
    </source>
</evidence>
<keyword evidence="6" id="KW-0694">RNA-binding</keyword>
<dbReference type="EMBL" id="JACJLL010000009">
    <property type="protein sequence ID" value="MBM6818277.1"/>
    <property type="molecule type" value="Genomic_DNA"/>
</dbReference>
<dbReference type="InterPro" id="IPR002136">
    <property type="entry name" value="Ribosomal_uL4"/>
</dbReference>
<feature type="region of interest" description="Disordered" evidence="7">
    <location>
        <begin position="51"/>
        <end position="76"/>
    </location>
</feature>
<proteinExistence type="inferred from homology"/>
<reference evidence="8 9" key="1">
    <citation type="journal article" date="2021" name="Sci. Rep.">
        <title>The distribution of antibiotic resistance genes in chicken gut microbiota commensals.</title>
        <authorList>
            <person name="Juricova H."/>
            <person name="Matiasovicova J."/>
            <person name="Kubasova T."/>
            <person name="Cejkova D."/>
            <person name="Rychlik I."/>
        </authorList>
    </citation>
    <scope>NUCLEOTIDE SEQUENCE [LARGE SCALE GENOMIC DNA]</scope>
    <source>
        <strain evidence="8 9">An435</strain>
    </source>
</reference>
<comment type="function">
    <text evidence="6">One of the primary rRNA binding proteins, this protein initially binds near the 5'-end of the 23S rRNA. It is important during the early stages of 50S assembly. It makes multiple contacts with different domains of the 23S rRNA in the assembled 50S subunit and ribosome.</text>
</comment>
<evidence type="ECO:0000256" key="7">
    <source>
        <dbReference type="SAM" id="MobiDB-lite"/>
    </source>
</evidence>
<keyword evidence="4 6" id="KW-0687">Ribonucleoprotein</keyword>
<sequence>MPTVGLFNKEGNKIEDIQLNDKVFAVEVNADAMHQVVVALLANKRQGTQSAKTRAEVRGGGIKPWRQKGTGRARQGSIRAPQWIKGGVVFAPKPRDYRMSIPKSMRRVAMLSALTSKVQNDEMVVLDSLTLEAPKTKEIVKMLNAFNAKKTLIVTAEVNETVYKSARNIEGVAVLPVNNINVYDLLKYSKVIMTKDAVSKIEEVYA</sequence>
<gene>
    <name evidence="6 8" type="primary">rplD</name>
    <name evidence="8" type="ORF">H6A19_02790</name>
</gene>
<dbReference type="PANTHER" id="PTHR10746">
    <property type="entry name" value="50S RIBOSOMAL PROTEIN L4"/>
    <property type="match status" value="1"/>
</dbReference>
<keyword evidence="3 6" id="KW-0689">Ribosomal protein</keyword>
<comment type="similarity">
    <text evidence="1 6">Belongs to the universal ribosomal protein uL4 family.</text>
</comment>
<dbReference type="RefSeq" id="WP_195963613.1">
    <property type="nucleotide sequence ID" value="NZ_JACJLL010000009.1"/>
</dbReference>
<dbReference type="Pfam" id="PF00573">
    <property type="entry name" value="Ribosomal_L4"/>
    <property type="match status" value="1"/>
</dbReference>
<evidence type="ECO:0000256" key="2">
    <source>
        <dbReference type="ARBA" id="ARBA00011838"/>
    </source>
</evidence>
<dbReference type="Gene3D" id="3.40.1370.10">
    <property type="match status" value="1"/>
</dbReference>
<dbReference type="NCBIfam" id="TIGR03953">
    <property type="entry name" value="rplD_bact"/>
    <property type="match status" value="1"/>
</dbReference>
<evidence type="ECO:0000313" key="9">
    <source>
        <dbReference type="Proteomes" id="UP000767334"/>
    </source>
</evidence>
<dbReference type="SUPFAM" id="SSF52166">
    <property type="entry name" value="Ribosomal protein L4"/>
    <property type="match status" value="1"/>
</dbReference>
<keyword evidence="9" id="KW-1185">Reference proteome</keyword>
<protein>
    <recommendedName>
        <fullName evidence="5 6">Large ribosomal subunit protein uL4</fullName>
    </recommendedName>
</protein>
<evidence type="ECO:0000256" key="3">
    <source>
        <dbReference type="ARBA" id="ARBA00022980"/>
    </source>
</evidence>
<organism evidence="8 9">
    <name type="scientific">Clostridium saudiense</name>
    <dbReference type="NCBI Taxonomy" id="1414720"/>
    <lineage>
        <taxon>Bacteria</taxon>
        <taxon>Bacillati</taxon>
        <taxon>Bacillota</taxon>
        <taxon>Clostridia</taxon>
        <taxon>Eubacteriales</taxon>
        <taxon>Clostridiaceae</taxon>
        <taxon>Clostridium</taxon>
    </lineage>
</organism>
<accession>A0ABS2FD89</accession>
<evidence type="ECO:0000313" key="8">
    <source>
        <dbReference type="EMBL" id="MBM6818277.1"/>
    </source>
</evidence>
<dbReference type="PANTHER" id="PTHR10746:SF6">
    <property type="entry name" value="LARGE RIBOSOMAL SUBUNIT PROTEIN UL4M"/>
    <property type="match status" value="1"/>
</dbReference>
<evidence type="ECO:0000256" key="6">
    <source>
        <dbReference type="HAMAP-Rule" id="MF_01328"/>
    </source>
</evidence>
<keyword evidence="6" id="KW-0699">rRNA-binding</keyword>
<evidence type="ECO:0000256" key="1">
    <source>
        <dbReference type="ARBA" id="ARBA00010528"/>
    </source>
</evidence>
<comment type="subunit">
    <text evidence="2 6">Part of the 50S ribosomal subunit.</text>
</comment>
<dbReference type="GO" id="GO:0005840">
    <property type="term" value="C:ribosome"/>
    <property type="evidence" value="ECO:0007669"/>
    <property type="project" value="UniProtKB-KW"/>
</dbReference>
<dbReference type="InterPro" id="IPR013005">
    <property type="entry name" value="Ribosomal_uL4-like"/>
</dbReference>
<dbReference type="Proteomes" id="UP000767334">
    <property type="component" value="Unassembled WGS sequence"/>
</dbReference>
<dbReference type="InterPro" id="IPR023574">
    <property type="entry name" value="Ribosomal_uL4_dom_sf"/>
</dbReference>
<name>A0ABS2FD89_9CLOT</name>
<evidence type="ECO:0000256" key="4">
    <source>
        <dbReference type="ARBA" id="ARBA00023274"/>
    </source>
</evidence>
<dbReference type="HAMAP" id="MF_01328_B">
    <property type="entry name" value="Ribosomal_uL4_B"/>
    <property type="match status" value="1"/>
</dbReference>